<dbReference type="EMBL" id="LAZR01022663">
    <property type="protein sequence ID" value="KKL81094.1"/>
    <property type="molecule type" value="Genomic_DNA"/>
</dbReference>
<dbReference type="AlphaFoldDB" id="A0A0F9F3T9"/>
<protein>
    <submittedName>
        <fullName evidence="1">Uncharacterized protein</fullName>
    </submittedName>
</protein>
<comment type="caution">
    <text evidence="1">The sequence shown here is derived from an EMBL/GenBank/DDBJ whole genome shotgun (WGS) entry which is preliminary data.</text>
</comment>
<proteinExistence type="predicted"/>
<reference evidence="1" key="1">
    <citation type="journal article" date="2015" name="Nature">
        <title>Complex archaea that bridge the gap between prokaryotes and eukaryotes.</title>
        <authorList>
            <person name="Spang A."/>
            <person name="Saw J.H."/>
            <person name="Jorgensen S.L."/>
            <person name="Zaremba-Niedzwiedzka K."/>
            <person name="Martijn J."/>
            <person name="Lind A.E."/>
            <person name="van Eijk R."/>
            <person name="Schleper C."/>
            <person name="Guy L."/>
            <person name="Ettema T.J."/>
        </authorList>
    </citation>
    <scope>NUCLEOTIDE SEQUENCE</scope>
</reference>
<gene>
    <name evidence="1" type="ORF">LCGC14_1998190</name>
</gene>
<dbReference type="InterPro" id="IPR046651">
    <property type="entry name" value="DUF6763"/>
</dbReference>
<sequence>MASQVPVIGAWYQDAAEDQLFEVVAVDEHAGAIEIQYLDGEVSELDLETWQQMLLLSAKPPEDWRAAYELSREDSSMADDVIVPENFNDPLADLDSDTIYGLDDF</sequence>
<organism evidence="1">
    <name type="scientific">marine sediment metagenome</name>
    <dbReference type="NCBI Taxonomy" id="412755"/>
    <lineage>
        <taxon>unclassified sequences</taxon>
        <taxon>metagenomes</taxon>
        <taxon>ecological metagenomes</taxon>
    </lineage>
</organism>
<accession>A0A0F9F3T9</accession>
<dbReference type="Pfam" id="PF20549">
    <property type="entry name" value="DUF6763"/>
    <property type="match status" value="1"/>
</dbReference>
<name>A0A0F9F3T9_9ZZZZ</name>
<evidence type="ECO:0000313" key="1">
    <source>
        <dbReference type="EMBL" id="KKL81094.1"/>
    </source>
</evidence>